<keyword evidence="1" id="KW-1015">Disulfide bond</keyword>
<name>A0A9D3Q220_MEGAT</name>
<dbReference type="PROSITE" id="PS00652">
    <property type="entry name" value="TNFR_NGFR_1"/>
    <property type="match status" value="2"/>
</dbReference>
<dbReference type="GO" id="GO:0004888">
    <property type="term" value="F:transmembrane signaling receptor activity"/>
    <property type="evidence" value="ECO:0007669"/>
    <property type="project" value="InterPro"/>
</dbReference>
<protein>
    <recommendedName>
        <fullName evidence="4">TNFR-Cys domain-containing protein</fullName>
    </recommendedName>
</protein>
<dbReference type="GO" id="GO:0050830">
    <property type="term" value="P:defense response to Gram-positive bacterium"/>
    <property type="evidence" value="ECO:0007669"/>
    <property type="project" value="TreeGrafter"/>
</dbReference>
<gene>
    <name evidence="5" type="ORF">MATL_G00112770</name>
</gene>
<keyword evidence="6" id="KW-1185">Reference proteome</keyword>
<keyword evidence="3" id="KW-0472">Membrane</keyword>
<feature type="domain" description="TNFR-Cys" evidence="4">
    <location>
        <begin position="72"/>
        <end position="114"/>
    </location>
</feature>
<feature type="region of interest" description="Disordered" evidence="2">
    <location>
        <begin position="240"/>
        <end position="265"/>
    </location>
</feature>
<evidence type="ECO:0000313" key="6">
    <source>
        <dbReference type="Proteomes" id="UP001046870"/>
    </source>
</evidence>
<evidence type="ECO:0000256" key="2">
    <source>
        <dbReference type="SAM" id="MobiDB-lite"/>
    </source>
</evidence>
<dbReference type="InterPro" id="IPR008063">
    <property type="entry name" value="Fas_rcpt"/>
</dbReference>
<feature type="transmembrane region" description="Helical" evidence="3">
    <location>
        <begin position="207"/>
        <end position="225"/>
    </location>
</feature>
<dbReference type="CDD" id="cd13405">
    <property type="entry name" value="TNFRSF14_teleost"/>
    <property type="match status" value="1"/>
</dbReference>
<reference evidence="5" key="1">
    <citation type="submission" date="2021-01" db="EMBL/GenBank/DDBJ databases">
        <authorList>
            <person name="Zahm M."/>
            <person name="Roques C."/>
            <person name="Cabau C."/>
            <person name="Klopp C."/>
            <person name="Donnadieu C."/>
            <person name="Jouanno E."/>
            <person name="Lampietro C."/>
            <person name="Louis A."/>
            <person name="Herpin A."/>
            <person name="Echchiki A."/>
            <person name="Berthelot C."/>
            <person name="Parey E."/>
            <person name="Roest-Crollius H."/>
            <person name="Braasch I."/>
            <person name="Postlethwait J."/>
            <person name="Bobe J."/>
            <person name="Montfort J."/>
            <person name="Bouchez O."/>
            <person name="Begum T."/>
            <person name="Mejri S."/>
            <person name="Adams A."/>
            <person name="Chen W.-J."/>
            <person name="Guiguen Y."/>
        </authorList>
    </citation>
    <scope>NUCLEOTIDE SEQUENCE</scope>
    <source>
        <strain evidence="5">YG-15Mar2019-1</strain>
        <tissue evidence="5">Brain</tissue>
    </source>
</reference>
<dbReference type="InterPro" id="IPR001368">
    <property type="entry name" value="TNFR/NGFR_Cys_rich_reg"/>
</dbReference>
<evidence type="ECO:0000259" key="4">
    <source>
        <dbReference type="PROSITE" id="PS50050"/>
    </source>
</evidence>
<sequence>MSYCLSNTNAENDMALVLSFKVLLPFYIILAVGKGCGPAEYKARDGECCPMCGKGLVVHKDCTLDSSTTCIPCVGGTYMNEPNGLNRCFQCKTCDSGQGLRVLKECTTTSNTFCDVMDGFYCQSYSANKECSFALKHSTCSPGQQSKVPGTKSTDTVCEACAEGHYSVDGRNCTPWTNCEVTGGRKTEDGSLTKDVVCQQPTARNRLLLLVPFSLLAIAVSYVTYVRHCRIERAKELKVPIQESQSHSRTKTQLNSPVEVDDSAT</sequence>
<dbReference type="GO" id="GO:0046642">
    <property type="term" value="P:negative regulation of alpha-beta T cell proliferation"/>
    <property type="evidence" value="ECO:0007669"/>
    <property type="project" value="TreeGrafter"/>
</dbReference>
<evidence type="ECO:0000313" key="5">
    <source>
        <dbReference type="EMBL" id="KAG7472795.1"/>
    </source>
</evidence>
<feature type="repeat" description="TNFR-Cys" evidence="1">
    <location>
        <begin position="72"/>
        <end position="114"/>
    </location>
</feature>
<comment type="caution">
    <text evidence="5">The sequence shown here is derived from an EMBL/GenBank/DDBJ whole genome shotgun (WGS) entry which is preliminary data.</text>
</comment>
<dbReference type="Gene3D" id="2.10.50.10">
    <property type="entry name" value="Tumor Necrosis Factor Receptor, subunit A, domain 2"/>
    <property type="match status" value="3"/>
</dbReference>
<dbReference type="GO" id="GO:0009897">
    <property type="term" value="C:external side of plasma membrane"/>
    <property type="evidence" value="ECO:0007669"/>
    <property type="project" value="TreeGrafter"/>
</dbReference>
<evidence type="ECO:0000256" key="1">
    <source>
        <dbReference type="PROSITE-ProRule" id="PRU00206"/>
    </source>
</evidence>
<dbReference type="FunFam" id="2.10.50.10:FF:000007">
    <property type="entry name" value="TNF receptor superfamily member 14"/>
    <property type="match status" value="1"/>
</dbReference>
<feature type="compositionally biased region" description="Polar residues" evidence="2">
    <location>
        <begin position="242"/>
        <end position="256"/>
    </location>
</feature>
<organism evidence="5 6">
    <name type="scientific">Megalops atlanticus</name>
    <name type="common">Tarpon</name>
    <name type="synonym">Clupea gigantea</name>
    <dbReference type="NCBI Taxonomy" id="7932"/>
    <lineage>
        <taxon>Eukaryota</taxon>
        <taxon>Metazoa</taxon>
        <taxon>Chordata</taxon>
        <taxon>Craniata</taxon>
        <taxon>Vertebrata</taxon>
        <taxon>Euteleostomi</taxon>
        <taxon>Actinopterygii</taxon>
        <taxon>Neopterygii</taxon>
        <taxon>Teleostei</taxon>
        <taxon>Elopiformes</taxon>
        <taxon>Megalopidae</taxon>
        <taxon>Megalops</taxon>
    </lineage>
</organism>
<dbReference type="OrthoDB" id="10031141at2759"/>
<dbReference type="SMART" id="SM00208">
    <property type="entry name" value="TNFR"/>
    <property type="match status" value="4"/>
</dbReference>
<proteinExistence type="predicted"/>
<dbReference type="SUPFAM" id="SSF57586">
    <property type="entry name" value="TNF receptor-like"/>
    <property type="match status" value="3"/>
</dbReference>
<dbReference type="AlphaFoldDB" id="A0A9D3Q220"/>
<dbReference type="GO" id="GO:0006955">
    <property type="term" value="P:immune response"/>
    <property type="evidence" value="ECO:0007669"/>
    <property type="project" value="InterPro"/>
</dbReference>
<keyword evidence="3" id="KW-0812">Transmembrane</keyword>
<keyword evidence="3" id="KW-1133">Transmembrane helix</keyword>
<feature type="disulfide bond" evidence="1">
    <location>
        <begin position="73"/>
        <end position="88"/>
    </location>
</feature>
<dbReference type="GO" id="GO:0002720">
    <property type="term" value="P:positive regulation of cytokine production involved in immune response"/>
    <property type="evidence" value="ECO:0007669"/>
    <property type="project" value="TreeGrafter"/>
</dbReference>
<dbReference type="GO" id="GO:0050829">
    <property type="term" value="P:defense response to Gram-negative bacterium"/>
    <property type="evidence" value="ECO:0007669"/>
    <property type="project" value="TreeGrafter"/>
</dbReference>
<dbReference type="GO" id="GO:2000406">
    <property type="term" value="P:positive regulation of T cell migration"/>
    <property type="evidence" value="ECO:0007669"/>
    <property type="project" value="TreeGrafter"/>
</dbReference>
<dbReference type="EMBL" id="JAFDVH010000008">
    <property type="protein sequence ID" value="KAG7472795.1"/>
    <property type="molecule type" value="Genomic_DNA"/>
</dbReference>
<dbReference type="PANTHER" id="PTHR46838">
    <property type="entry name" value="TUMOR NECROSIS FACTOR RECEPTOR SUPERFAMILY MEMBER 14"/>
    <property type="match status" value="1"/>
</dbReference>
<dbReference type="GO" id="GO:0006915">
    <property type="term" value="P:apoptotic process"/>
    <property type="evidence" value="ECO:0007669"/>
    <property type="project" value="InterPro"/>
</dbReference>
<evidence type="ECO:0000256" key="3">
    <source>
        <dbReference type="SAM" id="Phobius"/>
    </source>
</evidence>
<comment type="caution">
    <text evidence="1">Lacks conserved residue(s) required for the propagation of feature annotation.</text>
</comment>
<dbReference type="Proteomes" id="UP001046870">
    <property type="component" value="Chromosome 8"/>
</dbReference>
<accession>A0A9D3Q220</accession>
<dbReference type="GO" id="GO:0007165">
    <property type="term" value="P:signal transduction"/>
    <property type="evidence" value="ECO:0007669"/>
    <property type="project" value="InterPro"/>
</dbReference>
<dbReference type="PROSITE" id="PS50050">
    <property type="entry name" value="TNFR_NGFR_2"/>
    <property type="match status" value="1"/>
</dbReference>
<dbReference type="PANTHER" id="PTHR46838:SF1">
    <property type="entry name" value="TUMOR NECROSIS FACTOR RECEPTOR SUPERFAMILY MEMBER 14"/>
    <property type="match status" value="1"/>
</dbReference>
<dbReference type="Pfam" id="PF00020">
    <property type="entry name" value="TNFR_c6"/>
    <property type="match status" value="1"/>
</dbReference>
<dbReference type="PRINTS" id="PR01680">
    <property type="entry name" value="TNFACTORR6"/>
</dbReference>